<dbReference type="AlphaFoldDB" id="A0A5M8P3T8"/>
<dbReference type="EMBL" id="SNRX01000003">
    <property type="protein sequence ID" value="KAA6303061.1"/>
    <property type="molecule type" value="Genomic_DNA"/>
</dbReference>
<reference evidence="2 3" key="1">
    <citation type="submission" date="2019-03" db="EMBL/GenBank/DDBJ databases">
        <title>Single cell metagenomics reveals metabolic interactions within the superorganism composed of flagellate Streblomastix strix and complex community of Bacteroidetes bacteria on its surface.</title>
        <authorList>
            <person name="Treitli S.C."/>
            <person name="Kolisko M."/>
            <person name="Husnik F."/>
            <person name="Keeling P."/>
            <person name="Hampl V."/>
        </authorList>
    </citation>
    <scope>NUCLEOTIDE SEQUENCE [LARGE SCALE GENOMIC DNA]</scope>
    <source>
        <strain evidence="2">St1</strain>
    </source>
</reference>
<evidence type="ECO:0000256" key="1">
    <source>
        <dbReference type="SAM" id="SignalP"/>
    </source>
</evidence>
<protein>
    <recommendedName>
        <fullName evidence="4">Glycosyltransferase WbsX</fullName>
    </recommendedName>
</protein>
<dbReference type="Pfam" id="PF14307">
    <property type="entry name" value="Glyco_tran_WbsX"/>
    <property type="match status" value="1"/>
</dbReference>
<evidence type="ECO:0000313" key="3">
    <source>
        <dbReference type="Proteomes" id="UP000324575"/>
    </source>
</evidence>
<name>A0A5M8P3T8_9BACT</name>
<gene>
    <name evidence="2" type="ORF">EZS26_000664</name>
</gene>
<evidence type="ECO:0008006" key="4">
    <source>
        <dbReference type="Google" id="ProtNLM"/>
    </source>
</evidence>
<proteinExistence type="predicted"/>
<dbReference type="Gene3D" id="3.20.20.80">
    <property type="entry name" value="Glycosidases"/>
    <property type="match status" value="1"/>
</dbReference>
<accession>A0A5M8P3T8</accession>
<sequence>MKKVITIFSIFFLPAIFFVACEDRPDVYEFPADKYVYEIPDVPVTEDYVVGVAYETKYRDTLYHVWYDNGKKANALYTGTPVLGEYDHREDPDVLRQHLDWGKEAGIDFFVLSWGGHGMNDTILMNWEKLYAQDPARPKVVIRFDPGYRFRSGKDSLQLSPLHMDSLRYDLDSVYTHVMKHDFAYKKADGKPVMVFCNFTNTSQVPRINDFISFLKGSETIHNHIWLMAELGGGWKSPEQWGYNAVNGYNGPTNGYVRPDSIKPFDAFFITDISHNSYDRYYSQYSYLDYNYRYWQERMKPLGKEYIPTVQPGFDDRVNTPASDRFFIPRWKDDTGAYAISDISSQYNFSSFTENPYKKWANVAKRNVGESRIVMIYNWNDFGSGRNLEPTEEFGADYLQYTRQFFKKQ</sequence>
<dbReference type="Proteomes" id="UP000324575">
    <property type="component" value="Unassembled WGS sequence"/>
</dbReference>
<comment type="caution">
    <text evidence="2">The sequence shown here is derived from an EMBL/GenBank/DDBJ whole genome shotgun (WGS) entry which is preliminary data.</text>
</comment>
<evidence type="ECO:0000313" key="2">
    <source>
        <dbReference type="EMBL" id="KAA6303061.1"/>
    </source>
</evidence>
<feature type="signal peptide" evidence="1">
    <location>
        <begin position="1"/>
        <end position="20"/>
    </location>
</feature>
<keyword evidence="1" id="KW-0732">Signal</keyword>
<dbReference type="PROSITE" id="PS51257">
    <property type="entry name" value="PROKAR_LIPOPROTEIN"/>
    <property type="match status" value="1"/>
</dbReference>
<dbReference type="InterPro" id="IPR032719">
    <property type="entry name" value="WbsX"/>
</dbReference>
<feature type="chain" id="PRO_5024323736" description="Glycosyltransferase WbsX" evidence="1">
    <location>
        <begin position="21"/>
        <end position="409"/>
    </location>
</feature>
<organism evidence="2 3">
    <name type="scientific">Candidatus Ordinivivax streblomastigis</name>
    <dbReference type="NCBI Taxonomy" id="2540710"/>
    <lineage>
        <taxon>Bacteria</taxon>
        <taxon>Pseudomonadati</taxon>
        <taxon>Bacteroidota</taxon>
        <taxon>Bacteroidia</taxon>
        <taxon>Bacteroidales</taxon>
        <taxon>Candidatus Ordinivivax</taxon>
    </lineage>
</organism>